<evidence type="ECO:0000313" key="1">
    <source>
        <dbReference type="EMBL" id="CAG8680959.1"/>
    </source>
</evidence>
<organism evidence="1 2">
    <name type="scientific">Acaulospora colombiana</name>
    <dbReference type="NCBI Taxonomy" id="27376"/>
    <lineage>
        <taxon>Eukaryota</taxon>
        <taxon>Fungi</taxon>
        <taxon>Fungi incertae sedis</taxon>
        <taxon>Mucoromycota</taxon>
        <taxon>Glomeromycotina</taxon>
        <taxon>Glomeromycetes</taxon>
        <taxon>Diversisporales</taxon>
        <taxon>Acaulosporaceae</taxon>
        <taxon>Acaulospora</taxon>
    </lineage>
</organism>
<comment type="caution">
    <text evidence="1">The sequence shown here is derived from an EMBL/GenBank/DDBJ whole genome shotgun (WGS) entry which is preliminary data.</text>
</comment>
<sequence length="181" mass="19833">MPVIHPVTVVRPSAQPVSIVSSVVSSVTERERPNESTLREAASAGGCVAYACFVCEEGNLDSVKLPNIVVAVVLALVETFPSLSPPARAEMSEPIKKEAGPPANNDHPEVTEEKQPEPEKRQRQYKEFEGEEKEGAVRECRLSLYLLFFYHPRAACARLYAHVRAGFCWSSQNVPPAITAS</sequence>
<proteinExistence type="predicted"/>
<protein>
    <submittedName>
        <fullName evidence="1">3507_t:CDS:1</fullName>
    </submittedName>
</protein>
<dbReference type="Proteomes" id="UP000789525">
    <property type="component" value="Unassembled WGS sequence"/>
</dbReference>
<name>A0ACA9NWG6_9GLOM</name>
<reference evidence="1" key="1">
    <citation type="submission" date="2021-06" db="EMBL/GenBank/DDBJ databases">
        <authorList>
            <person name="Kallberg Y."/>
            <person name="Tangrot J."/>
            <person name="Rosling A."/>
        </authorList>
    </citation>
    <scope>NUCLEOTIDE SEQUENCE</scope>
    <source>
        <strain evidence="1">CL356</strain>
    </source>
</reference>
<accession>A0ACA9NWG6</accession>
<evidence type="ECO:0000313" key="2">
    <source>
        <dbReference type="Proteomes" id="UP000789525"/>
    </source>
</evidence>
<keyword evidence="2" id="KW-1185">Reference proteome</keyword>
<gene>
    <name evidence="1" type="ORF">ACOLOM_LOCUS9337</name>
</gene>
<dbReference type="EMBL" id="CAJVPT010026797">
    <property type="protein sequence ID" value="CAG8680959.1"/>
    <property type="molecule type" value="Genomic_DNA"/>
</dbReference>